<dbReference type="AlphaFoldDB" id="A0AA35TQT3"/>
<dbReference type="PROSITE" id="PS50011">
    <property type="entry name" value="PROTEIN_KINASE_DOM"/>
    <property type="match status" value="1"/>
</dbReference>
<gene>
    <name evidence="6" type="ORF">GBAR_LOCUS28610</name>
</gene>
<evidence type="ECO:0000256" key="1">
    <source>
        <dbReference type="ARBA" id="ARBA00022741"/>
    </source>
</evidence>
<feature type="compositionally biased region" description="Basic and acidic residues" evidence="4">
    <location>
        <begin position="655"/>
        <end position="685"/>
    </location>
</feature>
<dbReference type="EMBL" id="CASHTH010003999">
    <property type="protein sequence ID" value="CAI8052307.1"/>
    <property type="molecule type" value="Genomic_DNA"/>
</dbReference>
<dbReference type="PANTHER" id="PTHR44329:SF298">
    <property type="entry name" value="MIXED LINEAGE KINASE DOMAIN-LIKE PROTEIN"/>
    <property type="match status" value="1"/>
</dbReference>
<keyword evidence="7" id="KW-1185">Reference proteome</keyword>
<dbReference type="Proteomes" id="UP001174909">
    <property type="component" value="Unassembled WGS sequence"/>
</dbReference>
<name>A0AA35TQT3_GEOBA</name>
<evidence type="ECO:0000256" key="2">
    <source>
        <dbReference type="ARBA" id="ARBA00022840"/>
    </source>
</evidence>
<evidence type="ECO:0000256" key="4">
    <source>
        <dbReference type="SAM" id="MobiDB-lite"/>
    </source>
</evidence>
<keyword evidence="6" id="KW-0675">Receptor</keyword>
<dbReference type="InterPro" id="IPR001245">
    <property type="entry name" value="Ser-Thr/Tyr_kinase_cat_dom"/>
</dbReference>
<protein>
    <submittedName>
        <fullName evidence="6">Salt tolerance receptor-like cytoplasmic kinase 1</fullName>
    </submittedName>
</protein>
<dbReference type="InterPro" id="IPR051681">
    <property type="entry name" value="Ser/Thr_Kinases-Pseudokinases"/>
</dbReference>
<dbReference type="InterPro" id="IPR000719">
    <property type="entry name" value="Prot_kinase_dom"/>
</dbReference>
<evidence type="ECO:0000256" key="3">
    <source>
        <dbReference type="SAM" id="Coils"/>
    </source>
</evidence>
<dbReference type="SUPFAM" id="SSF56112">
    <property type="entry name" value="Protein kinase-like (PK-like)"/>
    <property type="match status" value="1"/>
</dbReference>
<dbReference type="Gene3D" id="3.30.200.20">
    <property type="entry name" value="Phosphorylase Kinase, domain 1"/>
    <property type="match status" value="1"/>
</dbReference>
<feature type="compositionally biased region" description="Polar residues" evidence="4">
    <location>
        <begin position="545"/>
        <end position="557"/>
    </location>
</feature>
<feature type="region of interest" description="Disordered" evidence="4">
    <location>
        <begin position="421"/>
        <end position="468"/>
    </location>
</feature>
<organism evidence="6 7">
    <name type="scientific">Geodia barretti</name>
    <name type="common">Barrett's horny sponge</name>
    <dbReference type="NCBI Taxonomy" id="519541"/>
    <lineage>
        <taxon>Eukaryota</taxon>
        <taxon>Metazoa</taxon>
        <taxon>Porifera</taxon>
        <taxon>Demospongiae</taxon>
        <taxon>Heteroscleromorpha</taxon>
        <taxon>Tetractinellida</taxon>
        <taxon>Astrophorina</taxon>
        <taxon>Geodiidae</taxon>
        <taxon>Geodia</taxon>
    </lineage>
</organism>
<feature type="coiled-coil region" evidence="3">
    <location>
        <begin position="308"/>
        <end position="349"/>
    </location>
</feature>
<feature type="compositionally biased region" description="Low complexity" evidence="4">
    <location>
        <begin position="627"/>
        <end position="644"/>
    </location>
</feature>
<feature type="region of interest" description="Disordered" evidence="4">
    <location>
        <begin position="530"/>
        <end position="727"/>
    </location>
</feature>
<keyword evidence="6" id="KW-0808">Transferase</keyword>
<dbReference type="Pfam" id="PF07714">
    <property type="entry name" value="PK_Tyr_Ser-Thr"/>
    <property type="match status" value="1"/>
</dbReference>
<evidence type="ECO:0000259" key="5">
    <source>
        <dbReference type="PROSITE" id="PS50011"/>
    </source>
</evidence>
<comment type="caution">
    <text evidence="6">The sequence shown here is derived from an EMBL/GenBank/DDBJ whole genome shotgun (WGS) entry which is preliminary data.</text>
</comment>
<accession>A0AA35TQT3</accession>
<keyword evidence="1" id="KW-0547">Nucleotide-binding</keyword>
<evidence type="ECO:0000313" key="6">
    <source>
        <dbReference type="EMBL" id="CAI8052307.1"/>
    </source>
</evidence>
<keyword evidence="3" id="KW-0175">Coiled coil</keyword>
<dbReference type="Gene3D" id="1.10.510.10">
    <property type="entry name" value="Transferase(Phosphotransferase) domain 1"/>
    <property type="match status" value="1"/>
</dbReference>
<keyword evidence="6" id="KW-0418">Kinase</keyword>
<feature type="compositionally biased region" description="Polar residues" evidence="4">
    <location>
        <begin position="434"/>
        <end position="465"/>
    </location>
</feature>
<dbReference type="GO" id="GO:0004674">
    <property type="term" value="F:protein serine/threonine kinase activity"/>
    <property type="evidence" value="ECO:0007669"/>
    <property type="project" value="TreeGrafter"/>
</dbReference>
<evidence type="ECO:0000313" key="7">
    <source>
        <dbReference type="Proteomes" id="UP001174909"/>
    </source>
</evidence>
<reference evidence="6" key="1">
    <citation type="submission" date="2023-03" db="EMBL/GenBank/DDBJ databases">
        <authorList>
            <person name="Steffen K."/>
            <person name="Cardenas P."/>
        </authorList>
    </citation>
    <scope>NUCLEOTIDE SEQUENCE</scope>
</reference>
<dbReference type="GO" id="GO:0005524">
    <property type="term" value="F:ATP binding"/>
    <property type="evidence" value="ECO:0007669"/>
    <property type="project" value="UniProtKB-KW"/>
</dbReference>
<dbReference type="PANTHER" id="PTHR44329">
    <property type="entry name" value="SERINE/THREONINE-PROTEIN KINASE TNNI3K-RELATED"/>
    <property type="match status" value="1"/>
</dbReference>
<feature type="domain" description="Protein kinase" evidence="5">
    <location>
        <begin position="20"/>
        <end position="290"/>
    </location>
</feature>
<keyword evidence="2" id="KW-0067">ATP-binding</keyword>
<proteinExistence type="predicted"/>
<sequence length="765" mass="84667">MADIKESLEQLTYTAGPWIEETRVKLAQGHYGTVYAIKIRGLQCAGKKFDARLFEKPARDQHEGEESTTGQVFVEQCLQLAQVRHPNVVQLLGVLFGSSNSGPTLVSEVLPLNLAKCLEDYQHMPTYAKSSILLDVANGLRYVHEQKKPMVHGRLCPEKILLTISLQAKICGFVNPSGVSLPDSSYTAPEAAEPGGGLRTVKGDVFSYGNLVLHVVTQQYPQPAAKERLDPADAGRTLTCTEAERRDQSLRELGESHALLGLVKRCLEDDPGSRPTMAEVLQEVEGHAVSTPPPYASILQVMQEVEQAALLKDNLSSLTQTLEGKQAELDAKELEVDGLTQELEVKEKAALACKEELDGYKQMVHSKERRIQMHDQALRAKDSLIKAKAREITAKNQQLSAKDSQLAAANRRIATLEGRLSSGKGHSLRYPVTPQRSPSRSPAFTRSQQVSPTFKESPYKYSQSAEAEDVATKAGEVLRRSTPGRRGKMVPVSDGFFFQNKFEPPKTGIYGQQQVDPKLASILAKRHQRYEQVEAPRNLEPGQQMAGTESNSNQVQLRKQVETRQYRSASATGMSPELHKLMNKRRSQIDIEPTEGAPTVQVKQAPPPTAPRRRQEAEDSNSPPSVEQPAETQTSSQQEQQAPETHVETVQSSTDEEKGVNHATETYKEKEVQSATETREEKEESSSPVAPGETNPPSAQAEQHETEEPVPNSQQEEEVTSVPAEQEDPVTFYWRQRDRSVVCTHSVVAVLHHQSAERTIVHCTV</sequence>
<dbReference type="InterPro" id="IPR011009">
    <property type="entry name" value="Kinase-like_dom_sf"/>
</dbReference>